<evidence type="ECO:0000256" key="8">
    <source>
        <dbReference type="PROSITE-ProRule" id="PRU01360"/>
    </source>
</evidence>
<protein>
    <submittedName>
        <fullName evidence="13">TonB-dependent receptor</fullName>
    </submittedName>
</protein>
<comment type="caution">
    <text evidence="13">The sequence shown here is derived from an EMBL/GenBank/DDBJ whole genome shotgun (WGS) entry which is preliminary data.</text>
</comment>
<sequence length="1024" mass="109630">MSRATEPSSSRSVVALAVVAALAHAQAAGAQNATAADTPPLEEVTVTGSSIKRSDDAALPVTIVSQEAMELRDAATPVDLLTAMPAVVNVPINDSNQGGVSARGDVSSVNLRGIGSGNTLVLLNGRRVAAHGISSTEDGVPQMSVNVNTLPARGLDRVDILRDGASAVYGSDAVAGVINFVTDSDYVGNELQVQTGITEIGSGSDMGLTLTHGNYAFGDRLHWISTFDYLKREELKTSDLPNATDADKRAVAAPGFDAANGPFFDRNASSGFPSFRVGSSTATMYLTPMEGGVIGIKNSAPSRTGAELGYYYDTNADGYSVPETERFNWFNALDFKVNDSLSAFGNLALYRADSTMVRPPVAYGINSDAPLVVSADNPYNPYGSRFYSPTGAPNADGTPRLVGTPQSVTIVSKRFTDIGPETIDVETTAVTATLGLRGDIAPGWSWETGAVYSRAETKDDSLNAVRETALHAQTALTDSTAYNPFGYNFAVQNGQVVATTPYTNPESVTSGFVQRFHQEGRNVLASIDARVNGELWDLGGGPIAIAVGAEHRWDDYELVRPQFAGKNGINDLGLDPEGNDFVQASAAGDVIGDRTVAAAFAEVVVPIVGSMNAMPGIERLQLGASMRYEEYSDFGSTSNPKFTLDWRPVDALMIRASYNEGFRAPNLSVMNYPTRFTVGSYFDPYRGPVTGLPVDGQFQRQTGIEGNQDLVPETAEGRTLGFVLDVPFVEGLRMSVDYWKIEQENLIASPIAEEIRANDAAMLLAATQAALANGVPLDQIDLGSGTENYAGDPLIQRSATITADDRAFFAAYNASRPQSQWLAPVGILEVTYTPYSNLASATIEGYDFNITYNSPRFDWGRLAVSTDATYLDKYERQAGPNAAVETRLGKNGATKWRGSVNVSWSKDDVWSAGISAYYIGDYADTSASISEATYQALGRPSYVYPIDGVYFWRVDDSVTFNAFGAYTFTPAGDSWLSDLNVRVGVKNLTNEDAPLTTDTAGYDSAVYNSVAMGRVWTLRLTKNF</sequence>
<dbReference type="PANTHER" id="PTHR47234">
    <property type="match status" value="1"/>
</dbReference>
<keyword evidence="5 9" id="KW-0798">TonB box</keyword>
<evidence type="ECO:0000313" key="14">
    <source>
        <dbReference type="Proteomes" id="UP000661077"/>
    </source>
</evidence>
<dbReference type="EMBL" id="JAEVLS010000004">
    <property type="protein sequence ID" value="MBM0106578.1"/>
    <property type="molecule type" value="Genomic_DNA"/>
</dbReference>
<dbReference type="Gene3D" id="2.40.170.20">
    <property type="entry name" value="TonB-dependent receptor, beta-barrel domain"/>
    <property type="match status" value="1"/>
</dbReference>
<keyword evidence="13" id="KW-0675">Receptor</keyword>
<accession>A0ABS1X041</accession>
<dbReference type="InterPro" id="IPR039426">
    <property type="entry name" value="TonB-dep_rcpt-like"/>
</dbReference>
<dbReference type="PANTHER" id="PTHR47234:SF2">
    <property type="entry name" value="TONB-DEPENDENT RECEPTOR"/>
    <property type="match status" value="1"/>
</dbReference>
<dbReference type="SUPFAM" id="SSF56935">
    <property type="entry name" value="Porins"/>
    <property type="match status" value="1"/>
</dbReference>
<dbReference type="Gene3D" id="2.170.130.10">
    <property type="entry name" value="TonB-dependent receptor, plug domain"/>
    <property type="match status" value="1"/>
</dbReference>
<dbReference type="InterPro" id="IPR036942">
    <property type="entry name" value="Beta-barrel_TonB_sf"/>
</dbReference>
<keyword evidence="7 8" id="KW-0998">Cell outer membrane</keyword>
<comment type="similarity">
    <text evidence="8 9">Belongs to the TonB-dependent receptor family.</text>
</comment>
<dbReference type="Pfam" id="PF07715">
    <property type="entry name" value="Plug"/>
    <property type="match status" value="1"/>
</dbReference>
<evidence type="ECO:0000259" key="12">
    <source>
        <dbReference type="Pfam" id="PF07715"/>
    </source>
</evidence>
<keyword evidence="4 8" id="KW-0812">Transmembrane</keyword>
<feature type="signal peptide" evidence="10">
    <location>
        <begin position="1"/>
        <end position="30"/>
    </location>
</feature>
<evidence type="ECO:0000256" key="7">
    <source>
        <dbReference type="ARBA" id="ARBA00023237"/>
    </source>
</evidence>
<evidence type="ECO:0000256" key="5">
    <source>
        <dbReference type="ARBA" id="ARBA00023077"/>
    </source>
</evidence>
<evidence type="ECO:0000256" key="3">
    <source>
        <dbReference type="ARBA" id="ARBA00022452"/>
    </source>
</evidence>
<evidence type="ECO:0000256" key="1">
    <source>
        <dbReference type="ARBA" id="ARBA00004571"/>
    </source>
</evidence>
<evidence type="ECO:0000256" key="9">
    <source>
        <dbReference type="RuleBase" id="RU003357"/>
    </source>
</evidence>
<name>A0ABS1X041_9GAMM</name>
<dbReference type="Proteomes" id="UP000661077">
    <property type="component" value="Unassembled WGS sequence"/>
</dbReference>
<feature type="domain" description="TonB-dependent receptor plug" evidence="12">
    <location>
        <begin position="56"/>
        <end position="177"/>
    </location>
</feature>
<keyword evidence="6 8" id="KW-0472">Membrane</keyword>
<evidence type="ECO:0000256" key="6">
    <source>
        <dbReference type="ARBA" id="ARBA00023136"/>
    </source>
</evidence>
<organism evidence="13 14">
    <name type="scientific">Steroidobacter gossypii</name>
    <dbReference type="NCBI Taxonomy" id="2805490"/>
    <lineage>
        <taxon>Bacteria</taxon>
        <taxon>Pseudomonadati</taxon>
        <taxon>Pseudomonadota</taxon>
        <taxon>Gammaproteobacteria</taxon>
        <taxon>Steroidobacterales</taxon>
        <taxon>Steroidobacteraceae</taxon>
        <taxon>Steroidobacter</taxon>
    </lineage>
</organism>
<feature type="chain" id="PRO_5045874219" evidence="10">
    <location>
        <begin position="31"/>
        <end position="1024"/>
    </location>
</feature>
<evidence type="ECO:0000313" key="13">
    <source>
        <dbReference type="EMBL" id="MBM0106578.1"/>
    </source>
</evidence>
<dbReference type="Pfam" id="PF00593">
    <property type="entry name" value="TonB_dep_Rec_b-barrel"/>
    <property type="match status" value="1"/>
</dbReference>
<dbReference type="RefSeq" id="WP_203168698.1">
    <property type="nucleotide sequence ID" value="NZ_JAEVLS010000004.1"/>
</dbReference>
<evidence type="ECO:0000256" key="10">
    <source>
        <dbReference type="SAM" id="SignalP"/>
    </source>
</evidence>
<proteinExistence type="inferred from homology"/>
<comment type="subcellular location">
    <subcellularLocation>
        <location evidence="1 8">Cell outer membrane</location>
        <topology evidence="1 8">Multi-pass membrane protein</topology>
    </subcellularLocation>
</comment>
<dbReference type="InterPro" id="IPR000531">
    <property type="entry name" value="Beta-barrel_TonB"/>
</dbReference>
<dbReference type="PROSITE" id="PS52016">
    <property type="entry name" value="TONB_DEPENDENT_REC_3"/>
    <property type="match status" value="1"/>
</dbReference>
<dbReference type="InterPro" id="IPR012910">
    <property type="entry name" value="Plug_dom"/>
</dbReference>
<keyword evidence="2 8" id="KW-0813">Transport</keyword>
<keyword evidence="14" id="KW-1185">Reference proteome</keyword>
<gene>
    <name evidence="13" type="ORF">JM946_17755</name>
</gene>
<evidence type="ECO:0000256" key="2">
    <source>
        <dbReference type="ARBA" id="ARBA00022448"/>
    </source>
</evidence>
<feature type="domain" description="TonB-dependent receptor-like beta-barrel" evidence="11">
    <location>
        <begin position="376"/>
        <end position="988"/>
    </location>
</feature>
<reference evidence="13 14" key="1">
    <citation type="journal article" date="2021" name="Int. J. Syst. Evol. Microbiol.">
        <title>Steroidobacter gossypii sp. nov., isolated from soil of cotton cropping field.</title>
        <authorList>
            <person name="Huang R."/>
            <person name="Yang S."/>
            <person name="Zhen C."/>
            <person name="Liu W."/>
        </authorList>
    </citation>
    <scope>NUCLEOTIDE SEQUENCE [LARGE SCALE GENOMIC DNA]</scope>
    <source>
        <strain evidence="13 14">S1-65</strain>
    </source>
</reference>
<keyword evidence="3 8" id="KW-1134">Transmembrane beta strand</keyword>
<dbReference type="InterPro" id="IPR037066">
    <property type="entry name" value="Plug_dom_sf"/>
</dbReference>
<evidence type="ECO:0000259" key="11">
    <source>
        <dbReference type="Pfam" id="PF00593"/>
    </source>
</evidence>
<evidence type="ECO:0000256" key="4">
    <source>
        <dbReference type="ARBA" id="ARBA00022692"/>
    </source>
</evidence>
<keyword evidence="10" id="KW-0732">Signal</keyword>